<dbReference type="InterPro" id="IPR027417">
    <property type="entry name" value="P-loop_NTPase"/>
</dbReference>
<evidence type="ECO:0000256" key="2">
    <source>
        <dbReference type="ARBA" id="ARBA00022448"/>
    </source>
</evidence>
<dbReference type="InterPro" id="IPR050319">
    <property type="entry name" value="ABC_transp_ATP-bind"/>
</dbReference>
<gene>
    <name evidence="6" type="ORF">EZJ58_0942</name>
</gene>
<dbReference type="EMBL" id="SJOI01000001">
    <property type="protein sequence ID" value="TCL02903.1"/>
    <property type="molecule type" value="Genomic_DNA"/>
</dbReference>
<dbReference type="PROSITE" id="PS50893">
    <property type="entry name" value="ABC_TRANSPORTER_2"/>
    <property type="match status" value="1"/>
</dbReference>
<dbReference type="GO" id="GO:0005524">
    <property type="term" value="F:ATP binding"/>
    <property type="evidence" value="ECO:0007669"/>
    <property type="project" value="UniProtKB-KW"/>
</dbReference>
<dbReference type="InterPro" id="IPR003439">
    <property type="entry name" value="ABC_transporter-like_ATP-bd"/>
</dbReference>
<proteinExistence type="inferred from homology"/>
<dbReference type="Gene3D" id="3.40.50.300">
    <property type="entry name" value="P-loop containing nucleotide triphosphate hydrolases"/>
    <property type="match status" value="1"/>
</dbReference>
<dbReference type="InterPro" id="IPR003593">
    <property type="entry name" value="AAA+_ATPase"/>
</dbReference>
<reference evidence="6 7" key="1">
    <citation type="submission" date="2019-02" db="EMBL/GenBank/DDBJ databases">
        <title>Investigation of anaerobic lignin degradation for improved lignocellulosic biofuels.</title>
        <authorList>
            <person name="Deangelis K."/>
        </authorList>
    </citation>
    <scope>NUCLEOTIDE SEQUENCE [LARGE SCALE GENOMIC DNA]</scope>
    <source>
        <strain evidence="6 7">159R</strain>
    </source>
</reference>
<dbReference type="PANTHER" id="PTHR43776:SF7">
    <property type="entry name" value="D,D-DIPEPTIDE TRANSPORT ATP-BINDING PROTEIN DDPF-RELATED"/>
    <property type="match status" value="1"/>
</dbReference>
<dbReference type="Pfam" id="PF08352">
    <property type="entry name" value="oligo_HPY"/>
    <property type="match status" value="1"/>
</dbReference>
<organism evidence="6 7">
    <name type="scientific">Sodalis ligni</name>
    <dbReference type="NCBI Taxonomy" id="2697027"/>
    <lineage>
        <taxon>Bacteria</taxon>
        <taxon>Pseudomonadati</taxon>
        <taxon>Pseudomonadota</taxon>
        <taxon>Gammaproteobacteria</taxon>
        <taxon>Enterobacterales</taxon>
        <taxon>Bruguierivoracaceae</taxon>
        <taxon>Sodalis</taxon>
    </lineage>
</organism>
<dbReference type="FunFam" id="3.40.50.300:FF:000016">
    <property type="entry name" value="Oligopeptide ABC transporter ATP-binding component"/>
    <property type="match status" value="1"/>
</dbReference>
<evidence type="ECO:0000256" key="4">
    <source>
        <dbReference type="ARBA" id="ARBA00022840"/>
    </source>
</evidence>
<dbReference type="PROSITE" id="PS00211">
    <property type="entry name" value="ABC_TRANSPORTER_1"/>
    <property type="match status" value="1"/>
</dbReference>
<evidence type="ECO:0000256" key="1">
    <source>
        <dbReference type="ARBA" id="ARBA00005417"/>
    </source>
</evidence>
<evidence type="ECO:0000313" key="7">
    <source>
        <dbReference type="Proteomes" id="UP000294555"/>
    </source>
</evidence>
<dbReference type="RefSeq" id="WP_132921813.1">
    <property type="nucleotide sequence ID" value="NZ_SJOI01000001.1"/>
</dbReference>
<evidence type="ECO:0000313" key="6">
    <source>
        <dbReference type="EMBL" id="TCL02903.1"/>
    </source>
</evidence>
<sequence length="288" mass="31302">MTVNAEPAKEISASTPLLRVEGVGKRYPGAAGWLGRSGGGVNAVDGVSFTLGAGETLGLVGESGCGKSTLSLMLMGLASPSAGRIWFDGEDITALKRRRHPRLCRDLQIVFQNPMASLNRRMTVFEIIAEPLIVHRVHNGAGRQERIHELMSLVGLNPGLAHRYPSELSGGQRQRVGIARALALSPRLLILDEPVSALDVSIQAQILNLLRRLQREYGLAYLFISHDLRVVRYMAPRIAVMYRGRLVETGSREQIFTAPAHPYTQTLLAALPERDSGVAAGEASQTPR</sequence>
<dbReference type="SMART" id="SM00382">
    <property type="entry name" value="AAA"/>
    <property type="match status" value="1"/>
</dbReference>
<dbReference type="CDD" id="cd03257">
    <property type="entry name" value="ABC_NikE_OppD_transporters"/>
    <property type="match status" value="1"/>
</dbReference>
<dbReference type="AlphaFoldDB" id="A0A4R1N6W9"/>
<keyword evidence="3" id="KW-0547">Nucleotide-binding</keyword>
<dbReference type="InterPro" id="IPR017871">
    <property type="entry name" value="ABC_transporter-like_CS"/>
</dbReference>
<accession>A0A4R1N6W9</accession>
<evidence type="ECO:0000259" key="5">
    <source>
        <dbReference type="PROSITE" id="PS50893"/>
    </source>
</evidence>
<dbReference type="GO" id="GO:0055085">
    <property type="term" value="P:transmembrane transport"/>
    <property type="evidence" value="ECO:0007669"/>
    <property type="project" value="UniProtKB-ARBA"/>
</dbReference>
<dbReference type="InterPro" id="IPR013563">
    <property type="entry name" value="Oligopep_ABC_C"/>
</dbReference>
<dbReference type="OrthoDB" id="9784450at2"/>
<keyword evidence="4 6" id="KW-0067">ATP-binding</keyword>
<protein>
    <submittedName>
        <fullName evidence="6">Peptide/nickel transport system ATP-binding protein/oligopeptide transport system ATP-binding protein</fullName>
    </submittedName>
</protein>
<dbReference type="GO" id="GO:0015833">
    <property type="term" value="P:peptide transport"/>
    <property type="evidence" value="ECO:0007669"/>
    <property type="project" value="InterPro"/>
</dbReference>
<comment type="similarity">
    <text evidence="1">Belongs to the ABC transporter superfamily.</text>
</comment>
<dbReference type="PANTHER" id="PTHR43776">
    <property type="entry name" value="TRANSPORT ATP-BINDING PROTEIN"/>
    <property type="match status" value="1"/>
</dbReference>
<dbReference type="Pfam" id="PF00005">
    <property type="entry name" value="ABC_tran"/>
    <property type="match status" value="1"/>
</dbReference>
<dbReference type="Proteomes" id="UP000294555">
    <property type="component" value="Unassembled WGS sequence"/>
</dbReference>
<dbReference type="GO" id="GO:0016887">
    <property type="term" value="F:ATP hydrolysis activity"/>
    <property type="evidence" value="ECO:0007669"/>
    <property type="project" value="InterPro"/>
</dbReference>
<comment type="caution">
    <text evidence="6">The sequence shown here is derived from an EMBL/GenBank/DDBJ whole genome shotgun (WGS) entry which is preliminary data.</text>
</comment>
<dbReference type="SUPFAM" id="SSF52540">
    <property type="entry name" value="P-loop containing nucleoside triphosphate hydrolases"/>
    <property type="match status" value="1"/>
</dbReference>
<keyword evidence="2" id="KW-0813">Transport</keyword>
<evidence type="ECO:0000256" key="3">
    <source>
        <dbReference type="ARBA" id="ARBA00022741"/>
    </source>
</evidence>
<feature type="domain" description="ABC transporter" evidence="5">
    <location>
        <begin position="18"/>
        <end position="268"/>
    </location>
</feature>
<name>A0A4R1N6W9_9GAMM</name>
<keyword evidence="7" id="KW-1185">Reference proteome</keyword>